<organism evidence="5">
    <name type="scientific">marine metagenome</name>
    <dbReference type="NCBI Taxonomy" id="408172"/>
    <lineage>
        <taxon>unclassified sequences</taxon>
        <taxon>metagenomes</taxon>
        <taxon>ecological metagenomes</taxon>
    </lineage>
</organism>
<dbReference type="PANTHER" id="PTHR11986:SF79">
    <property type="entry name" value="ACETYLORNITHINE AMINOTRANSFERASE, MITOCHONDRIAL"/>
    <property type="match status" value="1"/>
</dbReference>
<gene>
    <name evidence="5" type="ORF">METZ01_LOCUS207492</name>
</gene>
<dbReference type="InterPro" id="IPR050103">
    <property type="entry name" value="Class-III_PLP-dep_AT"/>
</dbReference>
<evidence type="ECO:0000256" key="3">
    <source>
        <dbReference type="ARBA" id="ARBA00022679"/>
    </source>
</evidence>
<dbReference type="EMBL" id="UINC01046516">
    <property type="protein sequence ID" value="SVB54638.1"/>
    <property type="molecule type" value="Genomic_DNA"/>
</dbReference>
<comment type="cofactor">
    <cofactor evidence="1">
        <name>pyridoxal 5'-phosphate</name>
        <dbReference type="ChEBI" id="CHEBI:597326"/>
    </cofactor>
</comment>
<keyword evidence="2" id="KW-0032">Aminotransferase</keyword>
<dbReference type="GO" id="GO:0030170">
    <property type="term" value="F:pyridoxal phosphate binding"/>
    <property type="evidence" value="ECO:0007669"/>
    <property type="project" value="InterPro"/>
</dbReference>
<dbReference type="GO" id="GO:0042802">
    <property type="term" value="F:identical protein binding"/>
    <property type="evidence" value="ECO:0007669"/>
    <property type="project" value="TreeGrafter"/>
</dbReference>
<accession>A0A382EVC2</accession>
<dbReference type="GO" id="GO:0008483">
    <property type="term" value="F:transaminase activity"/>
    <property type="evidence" value="ECO:0007669"/>
    <property type="project" value="UniProtKB-KW"/>
</dbReference>
<proteinExistence type="predicted"/>
<dbReference type="PANTHER" id="PTHR11986">
    <property type="entry name" value="AMINOTRANSFERASE CLASS III"/>
    <property type="match status" value="1"/>
</dbReference>
<reference evidence="5" key="1">
    <citation type="submission" date="2018-05" db="EMBL/GenBank/DDBJ databases">
        <authorList>
            <person name="Lanie J.A."/>
            <person name="Ng W.-L."/>
            <person name="Kazmierczak K.M."/>
            <person name="Andrzejewski T.M."/>
            <person name="Davidsen T.M."/>
            <person name="Wayne K.J."/>
            <person name="Tettelin H."/>
            <person name="Glass J.I."/>
            <person name="Rusch D."/>
            <person name="Podicherti R."/>
            <person name="Tsui H.-C.T."/>
            <person name="Winkler M.E."/>
        </authorList>
    </citation>
    <scope>NUCLEOTIDE SEQUENCE</scope>
</reference>
<dbReference type="InterPro" id="IPR015422">
    <property type="entry name" value="PyrdxlP-dep_Trfase_small"/>
</dbReference>
<sequence length="203" mass="22154">DGYFKAVRRWCDDNSILLILDEIQTGVGRLGSMWGYEHFGVEPDVMTIAKAMGGGVPIGAFLCKDSCDVLRPGDHGSTYGGNALTCAASYAVLKHVEEEGLVEHGRLMGELLKSKLEEVKARHESSVKEVRGMGLLLAVEFYETISGELVASCNAGGLLLNPVRPNAVRFMPPLNISDAEVDIAVDRFERSLEDTLQRIEKSK</sequence>
<dbReference type="SUPFAM" id="SSF53383">
    <property type="entry name" value="PLP-dependent transferases"/>
    <property type="match status" value="1"/>
</dbReference>
<keyword evidence="4" id="KW-0663">Pyridoxal phosphate</keyword>
<keyword evidence="3" id="KW-0808">Transferase</keyword>
<dbReference type="PROSITE" id="PS00600">
    <property type="entry name" value="AA_TRANSFER_CLASS_3"/>
    <property type="match status" value="1"/>
</dbReference>
<evidence type="ECO:0000256" key="4">
    <source>
        <dbReference type="ARBA" id="ARBA00022898"/>
    </source>
</evidence>
<name>A0A382EVC2_9ZZZZ</name>
<feature type="non-terminal residue" evidence="5">
    <location>
        <position position="1"/>
    </location>
</feature>
<dbReference type="InterPro" id="IPR015421">
    <property type="entry name" value="PyrdxlP-dep_Trfase_major"/>
</dbReference>
<protein>
    <recommendedName>
        <fullName evidence="6">Aspartate aminotransferase family protein</fullName>
    </recommendedName>
</protein>
<dbReference type="Gene3D" id="3.90.1150.10">
    <property type="entry name" value="Aspartate Aminotransferase, domain 1"/>
    <property type="match status" value="1"/>
</dbReference>
<dbReference type="Gene3D" id="3.40.640.10">
    <property type="entry name" value="Type I PLP-dependent aspartate aminotransferase-like (Major domain)"/>
    <property type="match status" value="1"/>
</dbReference>
<dbReference type="InterPro" id="IPR049704">
    <property type="entry name" value="Aminotrans_3_PPA_site"/>
</dbReference>
<dbReference type="AlphaFoldDB" id="A0A382EVC2"/>
<evidence type="ECO:0000256" key="1">
    <source>
        <dbReference type="ARBA" id="ARBA00001933"/>
    </source>
</evidence>
<evidence type="ECO:0000256" key="2">
    <source>
        <dbReference type="ARBA" id="ARBA00022576"/>
    </source>
</evidence>
<dbReference type="InterPro" id="IPR015424">
    <property type="entry name" value="PyrdxlP-dep_Trfase"/>
</dbReference>
<evidence type="ECO:0000313" key="5">
    <source>
        <dbReference type="EMBL" id="SVB54638.1"/>
    </source>
</evidence>
<evidence type="ECO:0008006" key="6">
    <source>
        <dbReference type="Google" id="ProtNLM"/>
    </source>
</evidence>
<dbReference type="InterPro" id="IPR005814">
    <property type="entry name" value="Aminotrans_3"/>
</dbReference>
<dbReference type="Pfam" id="PF00202">
    <property type="entry name" value="Aminotran_3"/>
    <property type="match status" value="1"/>
</dbReference>